<dbReference type="Proteomes" id="UP001156706">
    <property type="component" value="Unassembled WGS sequence"/>
</dbReference>
<dbReference type="RefSeq" id="WP_284197490.1">
    <property type="nucleotide sequence ID" value="NZ_BSOG01000004.1"/>
</dbReference>
<name>A0ABQ5YHD7_9NEIS</name>
<dbReference type="SUPFAM" id="SSF50956">
    <property type="entry name" value="Thermostable phytase (3-phytase)"/>
    <property type="match status" value="2"/>
</dbReference>
<sequence>MKKTIVTVLYLASLIASAQPTGLPAAVHPAEQLAALDGGFWLAREQHQLRQLDGQGQEIGRLAIKSTQLDARGHIAAVVDYGSQQVQLLDARPGQLQRLATLPATHFSVEALCLYRDPQALLHAFLIGEEGQGEQWLLSASPARKVRNLSLPPGVVHCQVDDASRQLLLVEEDFGVWAYPADAERPFQRQAILLKQPYGKLKGGASQVVALPGGVAVLDQAGMALHLVRYVGQSWQYLRSVPQAQERDGIASLAQGILAQGVLAQGVLVRDAHTAQWQLSRWPTKAPTKPDTLPIVLPLAQTDPVAKLGDAADDPAIWINPSNRADSRVLGTNKKQGLLVYDLQGKEQQLLAVGRLNNVDIRQQVKLGTQTLDLAVATHRDDLALVVFNIDSDGVVSELGRIPTGQQDIYGVCLYQPKGGGLEAFVNDKDGRFLHYRLTMQDGKLQGQLLREFRTGSQPEGCVAHDAEGVLFFGEEDKGVWTTSARADAPSQARLILPVGRRLQADVEGMALYHGPRHTYLLVSSQGNDSYVVLDAQAPYRYRGAFRVGINLDRGIDAASETDGLDVTSANLGTGWQEGMLVVQDGHKRLPDGPQNFKYVPWSGIAEALKLD</sequence>
<proteinExistence type="predicted"/>
<comment type="caution">
    <text evidence="3">The sequence shown here is derived from an EMBL/GenBank/DDBJ whole genome shotgun (WGS) entry which is preliminary data.</text>
</comment>
<evidence type="ECO:0000313" key="4">
    <source>
        <dbReference type="Proteomes" id="UP001156706"/>
    </source>
</evidence>
<feature type="domain" description="BPP" evidence="2">
    <location>
        <begin position="286"/>
        <end position="609"/>
    </location>
</feature>
<keyword evidence="1" id="KW-0732">Signal</keyword>
<reference evidence="4" key="1">
    <citation type="journal article" date="2019" name="Int. J. Syst. Evol. Microbiol.">
        <title>The Global Catalogue of Microorganisms (GCM) 10K type strain sequencing project: providing services to taxonomists for standard genome sequencing and annotation.</title>
        <authorList>
            <consortium name="The Broad Institute Genomics Platform"/>
            <consortium name="The Broad Institute Genome Sequencing Center for Infectious Disease"/>
            <person name="Wu L."/>
            <person name="Ma J."/>
        </authorList>
    </citation>
    <scope>NUCLEOTIDE SEQUENCE [LARGE SCALE GENOMIC DNA]</scope>
    <source>
        <strain evidence="4">NBRC 110044</strain>
    </source>
</reference>
<evidence type="ECO:0000256" key="1">
    <source>
        <dbReference type="SAM" id="SignalP"/>
    </source>
</evidence>
<dbReference type="Gene3D" id="2.120.10.30">
    <property type="entry name" value="TolB, C-terminal domain"/>
    <property type="match status" value="2"/>
</dbReference>
<evidence type="ECO:0000313" key="3">
    <source>
        <dbReference type="EMBL" id="GLR14417.1"/>
    </source>
</evidence>
<feature type="signal peptide" evidence="1">
    <location>
        <begin position="1"/>
        <end position="18"/>
    </location>
</feature>
<feature type="chain" id="PRO_5047479908" evidence="1">
    <location>
        <begin position="19"/>
        <end position="612"/>
    </location>
</feature>
<organism evidence="3 4">
    <name type="scientific">Chitinimonas prasina</name>
    <dbReference type="NCBI Taxonomy" id="1434937"/>
    <lineage>
        <taxon>Bacteria</taxon>
        <taxon>Pseudomonadati</taxon>
        <taxon>Pseudomonadota</taxon>
        <taxon>Betaproteobacteria</taxon>
        <taxon>Neisseriales</taxon>
        <taxon>Chitinibacteraceae</taxon>
        <taxon>Chitinimonas</taxon>
    </lineage>
</organism>
<protein>
    <submittedName>
        <fullName evidence="3">3-phytase</fullName>
    </submittedName>
</protein>
<evidence type="ECO:0000259" key="2">
    <source>
        <dbReference type="PROSITE" id="PS51662"/>
    </source>
</evidence>
<dbReference type="EMBL" id="BSOG01000004">
    <property type="protein sequence ID" value="GLR14417.1"/>
    <property type="molecule type" value="Genomic_DNA"/>
</dbReference>
<accession>A0ABQ5YHD7</accession>
<dbReference type="Pfam" id="PF02333">
    <property type="entry name" value="Phytase"/>
    <property type="match status" value="1"/>
</dbReference>
<dbReference type="InterPro" id="IPR003431">
    <property type="entry name" value="B-propeller_Phytase"/>
</dbReference>
<dbReference type="InterPro" id="IPR011042">
    <property type="entry name" value="6-blade_b-propeller_TolB-like"/>
</dbReference>
<keyword evidence="4" id="KW-1185">Reference proteome</keyword>
<dbReference type="PROSITE" id="PS51662">
    <property type="entry name" value="BP_PHYTASE"/>
    <property type="match status" value="2"/>
</dbReference>
<gene>
    <name evidence="3" type="ORF">GCM10007907_32070</name>
</gene>
<feature type="domain" description="BPP" evidence="2">
    <location>
        <begin position="8"/>
        <end position="284"/>
    </location>
</feature>